<organism evidence="6 7">
    <name type="scientific">Paragonimus heterotremus</name>
    <dbReference type="NCBI Taxonomy" id="100268"/>
    <lineage>
        <taxon>Eukaryota</taxon>
        <taxon>Metazoa</taxon>
        <taxon>Spiralia</taxon>
        <taxon>Lophotrochozoa</taxon>
        <taxon>Platyhelminthes</taxon>
        <taxon>Trematoda</taxon>
        <taxon>Digenea</taxon>
        <taxon>Plagiorchiida</taxon>
        <taxon>Troglotremata</taxon>
        <taxon>Troglotrematidae</taxon>
        <taxon>Paragonimus</taxon>
    </lineage>
</organism>
<evidence type="ECO:0000313" key="6">
    <source>
        <dbReference type="EMBL" id="KAF5406250.1"/>
    </source>
</evidence>
<evidence type="ECO:0000259" key="5">
    <source>
        <dbReference type="PROSITE" id="PS50835"/>
    </source>
</evidence>
<dbReference type="InterPro" id="IPR036179">
    <property type="entry name" value="Ig-like_dom_sf"/>
</dbReference>
<feature type="region of interest" description="Disordered" evidence="4">
    <location>
        <begin position="621"/>
        <end position="647"/>
    </location>
</feature>
<dbReference type="PANTHER" id="PTHR24366">
    <property type="entry name" value="IG(IMMUNOGLOBULIN) AND LRR(LEUCINE RICH REPEAT) DOMAINS"/>
    <property type="match status" value="1"/>
</dbReference>
<dbReference type="Proteomes" id="UP000748531">
    <property type="component" value="Unassembled WGS sequence"/>
</dbReference>
<dbReference type="Pfam" id="PF13855">
    <property type="entry name" value="LRR_8"/>
    <property type="match status" value="1"/>
</dbReference>
<feature type="region of interest" description="Disordered" evidence="4">
    <location>
        <begin position="907"/>
        <end position="934"/>
    </location>
</feature>
<dbReference type="InterPro" id="IPR001611">
    <property type="entry name" value="Leu-rich_rpt"/>
</dbReference>
<keyword evidence="1" id="KW-0433">Leucine-rich repeat</keyword>
<keyword evidence="2" id="KW-0732">Signal</keyword>
<dbReference type="EMBL" id="LUCH01000057">
    <property type="protein sequence ID" value="KAF5406250.1"/>
    <property type="molecule type" value="Genomic_DNA"/>
</dbReference>
<protein>
    <submittedName>
        <fullName evidence="6">Leucine-rich repeat-containing protein 70</fullName>
    </submittedName>
</protein>
<dbReference type="PROSITE" id="PS51450">
    <property type="entry name" value="LRR"/>
    <property type="match status" value="1"/>
</dbReference>
<dbReference type="SUPFAM" id="SSF48726">
    <property type="entry name" value="Immunoglobulin"/>
    <property type="match status" value="1"/>
</dbReference>
<keyword evidence="3" id="KW-0677">Repeat</keyword>
<sequence length="934" mass="103631">MRALQMQTVHGLTVLSLKLVNDNWLEDNTAQLPQQSLLIKNQAGLFMMIVVLTTSRDQLVSQACLQLTENTLPVLFCQSSVPRLPLASEHIPTNLAKLRILGTSSTTGLQHNGHLESFNLTGLETLTYLEISNFNLRYIQIDTFRAMRNLRVLDLSRNRITMIQAGAFNGLSLDLLSLTDNTGLTLGRGVFRGAQVYNLVARNCGLYELDYTTIAEAKAKRLGLSYNQITWLDQRFEKLIKPWASNAFQHKSEIMEDWGFIDLTNNPLNCNCQLVWLSRLIEEQVFAAQRSSLKLGDTKAKDNDGQKLVNKENLGDTSTKWMYQLNLTCANPVNLAGRPLPQSWNFFCPKPNVVGIDINLLTAHADHAQITCIGRGQPPPSLAWTYRINGHKVQKTLDIATQPQHTYETSSSSLESPSKMPNTHQVYERRIALNVSLKEPTPHNFTCTVWNDDVPKTQSGVYPFDAIDRFQPDSLDVSGSDMVGTPPNYRMHEVTVRIRGPSKSFPATLVEMQPSDDQSQTEENNQIINENVITTFATITTETMTAASTTSTYHYLFSERFSLLQLLGAVFGTFVVTLALLYSVTHFLSCFCQFPQFPSKEFHRPPPREKAKKPWFRFTRKSDSSLTGSSRRTELSAHMASERAPLNEPNCTKTANCDSVFSLLTSGTNGHKSSAGPSSLCQRRQPIPQALLLAGMPVSSVDRGATPPPNPAYWSMPEYAYTGTGSHEYDVPRPLEPLFNNKSIALPGLPDPHTITSPGTTHSFMSLTNPSLIPGTGRYPFTDNGLAHNSALLHSAATLNPFINHWPNTTNHGGSMMNSLFNWNQIGANTGLAPHADRQLPSVSYTQYPSTHSVVYGGEYPTYLQTRPYPHHQHQIQPLLELVTHSSKQFTLPSVSAIDNGLDSHQTFGQAQESAHPSGSHTTETNSSLNGSTS</sequence>
<dbReference type="SMART" id="SM00082">
    <property type="entry name" value="LRRCT"/>
    <property type="match status" value="1"/>
</dbReference>
<gene>
    <name evidence="6" type="ORF">PHET_00247</name>
</gene>
<dbReference type="Gene3D" id="3.80.10.10">
    <property type="entry name" value="Ribonuclease Inhibitor"/>
    <property type="match status" value="2"/>
</dbReference>
<proteinExistence type="predicted"/>
<dbReference type="InterPro" id="IPR000483">
    <property type="entry name" value="Cys-rich_flank_reg_C"/>
</dbReference>
<evidence type="ECO:0000256" key="4">
    <source>
        <dbReference type="SAM" id="MobiDB-lite"/>
    </source>
</evidence>
<comment type="caution">
    <text evidence="6">The sequence shown here is derived from an EMBL/GenBank/DDBJ whole genome shotgun (WGS) entry which is preliminary data.</text>
</comment>
<dbReference type="PROSITE" id="PS50835">
    <property type="entry name" value="IG_LIKE"/>
    <property type="match status" value="1"/>
</dbReference>
<evidence type="ECO:0000313" key="7">
    <source>
        <dbReference type="Proteomes" id="UP000748531"/>
    </source>
</evidence>
<dbReference type="OrthoDB" id="8948968at2759"/>
<dbReference type="SUPFAM" id="SSF52058">
    <property type="entry name" value="L domain-like"/>
    <property type="match status" value="1"/>
</dbReference>
<feature type="domain" description="Ig-like" evidence="5">
    <location>
        <begin position="351"/>
        <end position="459"/>
    </location>
</feature>
<dbReference type="InterPro" id="IPR007110">
    <property type="entry name" value="Ig-like_dom"/>
</dbReference>
<dbReference type="AlphaFoldDB" id="A0A8J4T783"/>
<reference evidence="6" key="1">
    <citation type="submission" date="2019-05" db="EMBL/GenBank/DDBJ databases">
        <title>Annotation for the trematode Paragonimus heterotremus.</title>
        <authorList>
            <person name="Choi Y.-J."/>
        </authorList>
    </citation>
    <scope>NUCLEOTIDE SEQUENCE</scope>
    <source>
        <strain evidence="6">LC</strain>
    </source>
</reference>
<dbReference type="InterPro" id="IPR032675">
    <property type="entry name" value="LRR_dom_sf"/>
</dbReference>
<evidence type="ECO:0000256" key="3">
    <source>
        <dbReference type="ARBA" id="ARBA00022737"/>
    </source>
</evidence>
<evidence type="ECO:0000256" key="1">
    <source>
        <dbReference type="ARBA" id="ARBA00022614"/>
    </source>
</evidence>
<evidence type="ECO:0000256" key="2">
    <source>
        <dbReference type="ARBA" id="ARBA00022729"/>
    </source>
</evidence>
<accession>A0A8J4T783</accession>
<dbReference type="SMART" id="SM00369">
    <property type="entry name" value="LRR_TYP"/>
    <property type="match status" value="2"/>
</dbReference>
<dbReference type="PANTHER" id="PTHR24366:SF96">
    <property type="entry name" value="LEUCINE RICH REPEAT CONTAINING 53"/>
    <property type="match status" value="1"/>
</dbReference>
<name>A0A8J4T783_9TREM</name>
<keyword evidence="7" id="KW-1185">Reference proteome</keyword>
<dbReference type="InterPro" id="IPR003591">
    <property type="entry name" value="Leu-rich_rpt_typical-subtyp"/>
</dbReference>